<organism evidence="2 3">
    <name type="scientific">Chrysochromulina tobinii</name>
    <dbReference type="NCBI Taxonomy" id="1460289"/>
    <lineage>
        <taxon>Eukaryota</taxon>
        <taxon>Haptista</taxon>
        <taxon>Haptophyta</taxon>
        <taxon>Prymnesiophyceae</taxon>
        <taxon>Prymnesiales</taxon>
        <taxon>Chrysochromulinaceae</taxon>
        <taxon>Chrysochromulina</taxon>
    </lineage>
</organism>
<dbReference type="EMBL" id="JWZX01003027">
    <property type="protein sequence ID" value="KOO25020.1"/>
    <property type="molecule type" value="Genomic_DNA"/>
</dbReference>
<name>A0A0M0JF14_9EUKA</name>
<accession>A0A0M0JF14</accession>
<sequence>MPATTERSDTDALDTKATSLRRAATVLLIFSMTSLNNIQGWFGMIAAISVLLASSAKVQTRYVKGFAICAAICAFLASIGAIFVAVAIRKMGHREIHNGCVKMPGALAIAFDWGSRTLVAAHAPQMNATEMLDRKDIEVHLGKLDVLDVKIPEQEAFCDHFAHKVADLGSALVMLFALFQFALFVSAIVVTKRSRVLEQSYRSRACEPAVINP</sequence>
<dbReference type="Proteomes" id="UP000037460">
    <property type="component" value="Unassembled WGS sequence"/>
</dbReference>
<feature type="transmembrane region" description="Helical" evidence="1">
    <location>
        <begin position="66"/>
        <end position="88"/>
    </location>
</feature>
<protein>
    <recommendedName>
        <fullName evidence="4">Transmembrane protein</fullName>
    </recommendedName>
</protein>
<keyword evidence="1" id="KW-1133">Transmembrane helix</keyword>
<evidence type="ECO:0000313" key="2">
    <source>
        <dbReference type="EMBL" id="KOO25020.1"/>
    </source>
</evidence>
<gene>
    <name evidence="2" type="ORF">Ctob_011994</name>
</gene>
<dbReference type="AlphaFoldDB" id="A0A0M0JF14"/>
<evidence type="ECO:0000313" key="3">
    <source>
        <dbReference type="Proteomes" id="UP000037460"/>
    </source>
</evidence>
<comment type="caution">
    <text evidence="2">The sequence shown here is derived from an EMBL/GenBank/DDBJ whole genome shotgun (WGS) entry which is preliminary data.</text>
</comment>
<proteinExistence type="predicted"/>
<reference evidence="3" key="1">
    <citation type="journal article" date="2015" name="PLoS Genet.">
        <title>Genome Sequence and Transcriptome Analyses of Chrysochromulina tobin: Metabolic Tools for Enhanced Algal Fitness in the Prominent Order Prymnesiales (Haptophyceae).</title>
        <authorList>
            <person name="Hovde B.T."/>
            <person name="Deodato C.R."/>
            <person name="Hunsperger H.M."/>
            <person name="Ryken S.A."/>
            <person name="Yost W."/>
            <person name="Jha R.K."/>
            <person name="Patterson J."/>
            <person name="Monnat R.J. Jr."/>
            <person name="Barlow S.B."/>
            <person name="Starkenburg S.R."/>
            <person name="Cattolico R.A."/>
        </authorList>
    </citation>
    <scope>NUCLEOTIDE SEQUENCE</scope>
    <source>
        <strain evidence="3">CCMP291</strain>
    </source>
</reference>
<feature type="transmembrane region" description="Helical" evidence="1">
    <location>
        <begin position="171"/>
        <end position="190"/>
    </location>
</feature>
<keyword evidence="3" id="KW-1185">Reference proteome</keyword>
<keyword evidence="1" id="KW-0812">Transmembrane</keyword>
<keyword evidence="1" id="KW-0472">Membrane</keyword>
<feature type="transmembrane region" description="Helical" evidence="1">
    <location>
        <begin position="38"/>
        <end position="54"/>
    </location>
</feature>
<evidence type="ECO:0000256" key="1">
    <source>
        <dbReference type="SAM" id="Phobius"/>
    </source>
</evidence>
<evidence type="ECO:0008006" key="4">
    <source>
        <dbReference type="Google" id="ProtNLM"/>
    </source>
</evidence>